<evidence type="ECO:0000313" key="2">
    <source>
        <dbReference type="Proteomes" id="UP000006514"/>
    </source>
</evidence>
<dbReference type="AlphaFoldDB" id="J0WMK1"/>
<dbReference type="eggNOG" id="ENOG502RCPU">
    <property type="taxonomic scope" value="Eukaryota"/>
</dbReference>
<organism evidence="1 2">
    <name type="scientific">Auricularia subglabra (strain TFB-10046 / SS5)</name>
    <name type="common">White-rot fungus</name>
    <name type="synonym">Auricularia delicata (strain TFB10046)</name>
    <dbReference type="NCBI Taxonomy" id="717982"/>
    <lineage>
        <taxon>Eukaryota</taxon>
        <taxon>Fungi</taxon>
        <taxon>Dikarya</taxon>
        <taxon>Basidiomycota</taxon>
        <taxon>Agaricomycotina</taxon>
        <taxon>Agaricomycetes</taxon>
        <taxon>Auriculariales</taxon>
        <taxon>Auriculariaceae</taxon>
        <taxon>Auricularia</taxon>
    </lineage>
</organism>
<dbReference type="KEGG" id="adl:AURDEDRAFT_45466"/>
<dbReference type="OMA" id="QINICKS"/>
<dbReference type="OrthoDB" id="3255572at2759"/>
<name>J0WMK1_AURST</name>
<gene>
    <name evidence="1" type="ORF">AURDEDRAFT_45466</name>
</gene>
<dbReference type="EMBL" id="JH688476">
    <property type="protein sequence ID" value="EJD33040.1"/>
    <property type="molecule type" value="Genomic_DNA"/>
</dbReference>
<keyword evidence="2" id="KW-1185">Reference proteome</keyword>
<dbReference type="InParanoid" id="J0WMK1"/>
<dbReference type="SUPFAM" id="SSF46689">
    <property type="entry name" value="Homeodomain-like"/>
    <property type="match status" value="1"/>
</dbReference>
<feature type="non-terminal residue" evidence="1">
    <location>
        <position position="170"/>
    </location>
</feature>
<dbReference type="PANTHER" id="PTHR48472">
    <property type="entry name" value="TC1-LIKE TRANSPOSASE DDE DOMAIN-CONTAINING PROTEIN"/>
    <property type="match status" value="1"/>
</dbReference>
<dbReference type="Proteomes" id="UP000006514">
    <property type="component" value="Unassembled WGS sequence"/>
</dbReference>
<dbReference type="InterPro" id="IPR009057">
    <property type="entry name" value="Homeodomain-like_sf"/>
</dbReference>
<protein>
    <recommendedName>
        <fullName evidence="3">Homeodomain-like protein</fullName>
    </recommendedName>
</protein>
<accession>J0WMK1</accession>
<sequence>MVYRKIGDGIRQRTVALLDAGWTPDELSIIMDVNIRSVYRWKKNVNDYGTVLPPPSFARGRPRLLSGEDLNEILLLLERLPQLYLREIREWIAMHRQINICKSAIDANLEELNITYKILRRNAIQRDEEQRAIFADIVQNQIHAGMCVCIDESSKDNRTIYRHYGRAPAG</sequence>
<reference evidence="2" key="1">
    <citation type="journal article" date="2012" name="Science">
        <title>The Paleozoic origin of enzymatic lignin decomposition reconstructed from 31 fungal genomes.</title>
        <authorList>
            <person name="Floudas D."/>
            <person name="Binder M."/>
            <person name="Riley R."/>
            <person name="Barry K."/>
            <person name="Blanchette R.A."/>
            <person name="Henrissat B."/>
            <person name="Martinez A.T."/>
            <person name="Otillar R."/>
            <person name="Spatafora J.W."/>
            <person name="Yadav J.S."/>
            <person name="Aerts A."/>
            <person name="Benoit I."/>
            <person name="Boyd A."/>
            <person name="Carlson A."/>
            <person name="Copeland A."/>
            <person name="Coutinho P.M."/>
            <person name="de Vries R.P."/>
            <person name="Ferreira P."/>
            <person name="Findley K."/>
            <person name="Foster B."/>
            <person name="Gaskell J."/>
            <person name="Glotzer D."/>
            <person name="Gorecki P."/>
            <person name="Heitman J."/>
            <person name="Hesse C."/>
            <person name="Hori C."/>
            <person name="Igarashi K."/>
            <person name="Jurgens J.A."/>
            <person name="Kallen N."/>
            <person name="Kersten P."/>
            <person name="Kohler A."/>
            <person name="Kuees U."/>
            <person name="Kumar T.K.A."/>
            <person name="Kuo A."/>
            <person name="LaButti K."/>
            <person name="Larrondo L.F."/>
            <person name="Lindquist E."/>
            <person name="Ling A."/>
            <person name="Lombard V."/>
            <person name="Lucas S."/>
            <person name="Lundell T."/>
            <person name="Martin R."/>
            <person name="McLaughlin D.J."/>
            <person name="Morgenstern I."/>
            <person name="Morin E."/>
            <person name="Murat C."/>
            <person name="Nagy L.G."/>
            <person name="Nolan M."/>
            <person name="Ohm R.A."/>
            <person name="Patyshakuliyeva A."/>
            <person name="Rokas A."/>
            <person name="Ruiz-Duenas F.J."/>
            <person name="Sabat G."/>
            <person name="Salamov A."/>
            <person name="Samejima M."/>
            <person name="Schmutz J."/>
            <person name="Slot J.C."/>
            <person name="St John F."/>
            <person name="Stenlid J."/>
            <person name="Sun H."/>
            <person name="Sun S."/>
            <person name="Syed K."/>
            <person name="Tsang A."/>
            <person name="Wiebenga A."/>
            <person name="Young D."/>
            <person name="Pisabarro A."/>
            <person name="Eastwood D.C."/>
            <person name="Martin F."/>
            <person name="Cullen D."/>
            <person name="Grigoriev I.V."/>
            <person name="Hibbett D.S."/>
        </authorList>
    </citation>
    <scope>NUCLEOTIDE SEQUENCE [LARGE SCALE GENOMIC DNA]</scope>
    <source>
        <strain evidence="2">TFB10046</strain>
    </source>
</reference>
<dbReference type="PANTHER" id="PTHR48472:SF1">
    <property type="entry name" value="TC1-LIKE TRANSPOSASE DDE DOMAIN-CONTAINING PROTEIN"/>
    <property type="match status" value="1"/>
</dbReference>
<evidence type="ECO:0008006" key="3">
    <source>
        <dbReference type="Google" id="ProtNLM"/>
    </source>
</evidence>
<evidence type="ECO:0000313" key="1">
    <source>
        <dbReference type="EMBL" id="EJD33040.1"/>
    </source>
</evidence>
<proteinExistence type="predicted"/>
<dbReference type="Pfam" id="PF13384">
    <property type="entry name" value="HTH_23"/>
    <property type="match status" value="1"/>
</dbReference>